<sequence length="296" mass="33628">MTSRPILEGSEAFAKVRDELVGPGPAAIGKLGTIELELAYYRFKTKKDQRPIPEQLLVPLSRNAGMFPPTQETALKMADELLKSLLFFTITSPWWAIPQSLELYNTLSRSANFVTLQALECFLSPNPDHWWTASIPSNTKVLIISPFSSSIERQIPNLDKIWASRPGLWNPTTKFQTIKFPLSYGTQSQEIQKEMTDRWSDSLGLLAWTKEQMDSLDYDIAMIGAGIYSLPLMAFAKQRGKKAIHLGGSTQLFFGIRGGRWDTMTDFQPLFNEHWIRPALEERPVNYTSVEKGCYW</sequence>
<name>A0A6C0DGP5_9ZZZZ</name>
<reference evidence="1" key="1">
    <citation type="journal article" date="2020" name="Nature">
        <title>Giant virus diversity and host interactions through global metagenomics.</title>
        <authorList>
            <person name="Schulz F."/>
            <person name="Roux S."/>
            <person name="Paez-Espino D."/>
            <person name="Jungbluth S."/>
            <person name="Walsh D.A."/>
            <person name="Denef V.J."/>
            <person name="McMahon K.D."/>
            <person name="Konstantinidis K.T."/>
            <person name="Eloe-Fadrosh E.A."/>
            <person name="Kyrpides N.C."/>
            <person name="Woyke T."/>
        </authorList>
    </citation>
    <scope>NUCLEOTIDE SEQUENCE</scope>
    <source>
        <strain evidence="1">GVMAG-M-3300023174-176</strain>
    </source>
</reference>
<accession>A0A6C0DGP5</accession>
<dbReference type="EMBL" id="MN739613">
    <property type="protein sequence ID" value="QHT15561.1"/>
    <property type="molecule type" value="Genomic_DNA"/>
</dbReference>
<dbReference type="AlphaFoldDB" id="A0A6C0DGP5"/>
<protein>
    <submittedName>
        <fullName evidence="1">Uncharacterized protein</fullName>
    </submittedName>
</protein>
<evidence type="ECO:0000313" key="1">
    <source>
        <dbReference type="EMBL" id="QHT15561.1"/>
    </source>
</evidence>
<proteinExistence type="predicted"/>
<organism evidence="1">
    <name type="scientific">viral metagenome</name>
    <dbReference type="NCBI Taxonomy" id="1070528"/>
    <lineage>
        <taxon>unclassified sequences</taxon>
        <taxon>metagenomes</taxon>
        <taxon>organismal metagenomes</taxon>
    </lineage>
</organism>